<organism evidence="12 13">
    <name type="scientific">Azoarcus indigens</name>
    <dbReference type="NCBI Taxonomy" id="29545"/>
    <lineage>
        <taxon>Bacteria</taxon>
        <taxon>Pseudomonadati</taxon>
        <taxon>Pseudomonadota</taxon>
        <taxon>Betaproteobacteria</taxon>
        <taxon>Rhodocyclales</taxon>
        <taxon>Zoogloeaceae</taxon>
        <taxon>Azoarcus</taxon>
    </lineage>
</organism>
<dbReference type="InterPro" id="IPR001789">
    <property type="entry name" value="Sig_transdc_resp-reg_receiver"/>
</dbReference>
<dbReference type="PANTHER" id="PTHR48111:SF35">
    <property type="entry name" value="TRANSCRIPTIONAL REGULATORY PROTEIN QSEB"/>
    <property type="match status" value="1"/>
</dbReference>
<keyword evidence="2" id="KW-0963">Cytoplasm</keyword>
<evidence type="ECO:0000313" key="13">
    <source>
        <dbReference type="Proteomes" id="UP000295129"/>
    </source>
</evidence>
<proteinExistence type="predicted"/>
<dbReference type="RefSeq" id="WP_133594228.1">
    <property type="nucleotide sequence ID" value="NZ_SNVV01000020.1"/>
</dbReference>
<evidence type="ECO:0000256" key="4">
    <source>
        <dbReference type="ARBA" id="ARBA00023012"/>
    </source>
</evidence>
<sequence>MRLLLVEDDPMIGAGVQRGLRQEGYAVDWVRDGTSAVAAIAAAPGGEAPYELVLLDLGLPGKDGIAVLNELRHGGSPLPVLVLTARDTVAERVRGLDAGADDYLVKPFDLDELSARVRALLRRGGSRATPLLRQAGLVVDPASHAVSVDGEPVKLSAREFALLQALLAQPGKPLSRAQLEERLYGWGEEVESNAVEVHIHALRRKLGAERIRNLRGVGWFIPVDA</sequence>
<dbReference type="Pfam" id="PF00072">
    <property type="entry name" value="Response_reg"/>
    <property type="match status" value="1"/>
</dbReference>
<evidence type="ECO:0000259" key="10">
    <source>
        <dbReference type="PROSITE" id="PS50110"/>
    </source>
</evidence>
<dbReference type="CDD" id="cd00383">
    <property type="entry name" value="trans_reg_C"/>
    <property type="match status" value="1"/>
</dbReference>
<dbReference type="Pfam" id="PF00486">
    <property type="entry name" value="Trans_reg_C"/>
    <property type="match status" value="1"/>
</dbReference>
<gene>
    <name evidence="12" type="ORF">C7389_12059</name>
</gene>
<dbReference type="InterPro" id="IPR001867">
    <property type="entry name" value="OmpR/PhoB-type_DNA-bd"/>
</dbReference>
<dbReference type="PROSITE" id="PS51755">
    <property type="entry name" value="OMPR_PHOB"/>
    <property type="match status" value="1"/>
</dbReference>
<dbReference type="Gene3D" id="1.10.10.10">
    <property type="entry name" value="Winged helix-like DNA-binding domain superfamily/Winged helix DNA-binding domain"/>
    <property type="match status" value="1"/>
</dbReference>
<dbReference type="AlphaFoldDB" id="A0A4V3BLM4"/>
<dbReference type="InterPro" id="IPR036388">
    <property type="entry name" value="WH-like_DNA-bd_sf"/>
</dbReference>
<dbReference type="GO" id="GO:0000156">
    <property type="term" value="F:phosphorelay response regulator activity"/>
    <property type="evidence" value="ECO:0007669"/>
    <property type="project" value="TreeGrafter"/>
</dbReference>
<keyword evidence="5" id="KW-0805">Transcription regulation</keyword>
<dbReference type="InterPro" id="IPR039420">
    <property type="entry name" value="WalR-like"/>
</dbReference>
<evidence type="ECO:0000259" key="11">
    <source>
        <dbReference type="PROSITE" id="PS51755"/>
    </source>
</evidence>
<dbReference type="Gene3D" id="6.10.250.690">
    <property type="match status" value="1"/>
</dbReference>
<evidence type="ECO:0000256" key="8">
    <source>
        <dbReference type="PROSITE-ProRule" id="PRU00169"/>
    </source>
</evidence>
<comment type="caution">
    <text evidence="12">The sequence shown here is derived from an EMBL/GenBank/DDBJ whole genome shotgun (WGS) entry which is preliminary data.</text>
</comment>
<evidence type="ECO:0000256" key="5">
    <source>
        <dbReference type="ARBA" id="ARBA00023015"/>
    </source>
</evidence>
<protein>
    <submittedName>
        <fullName evidence="12">Winged helix family two component transcriptional regulator</fullName>
    </submittedName>
</protein>
<dbReference type="Gene3D" id="3.40.50.2300">
    <property type="match status" value="1"/>
</dbReference>
<keyword evidence="6 9" id="KW-0238">DNA-binding</keyword>
<dbReference type="GO" id="GO:0032993">
    <property type="term" value="C:protein-DNA complex"/>
    <property type="evidence" value="ECO:0007669"/>
    <property type="project" value="TreeGrafter"/>
</dbReference>
<dbReference type="SMART" id="SM00862">
    <property type="entry name" value="Trans_reg_C"/>
    <property type="match status" value="1"/>
</dbReference>
<evidence type="ECO:0000256" key="6">
    <source>
        <dbReference type="ARBA" id="ARBA00023125"/>
    </source>
</evidence>
<dbReference type="EMBL" id="SNVV01000020">
    <property type="protein sequence ID" value="TDN47392.1"/>
    <property type="molecule type" value="Genomic_DNA"/>
</dbReference>
<dbReference type="Proteomes" id="UP000295129">
    <property type="component" value="Unassembled WGS sequence"/>
</dbReference>
<evidence type="ECO:0000256" key="1">
    <source>
        <dbReference type="ARBA" id="ARBA00004496"/>
    </source>
</evidence>
<dbReference type="GO" id="GO:0000976">
    <property type="term" value="F:transcription cis-regulatory region binding"/>
    <property type="evidence" value="ECO:0007669"/>
    <property type="project" value="TreeGrafter"/>
</dbReference>
<dbReference type="SMART" id="SM00448">
    <property type="entry name" value="REC"/>
    <property type="match status" value="1"/>
</dbReference>
<dbReference type="InterPro" id="IPR011006">
    <property type="entry name" value="CheY-like_superfamily"/>
</dbReference>
<dbReference type="CDD" id="cd17624">
    <property type="entry name" value="REC_OmpR_PmrA-like"/>
    <property type="match status" value="1"/>
</dbReference>
<reference evidence="12 13" key="1">
    <citation type="submission" date="2019-03" db="EMBL/GenBank/DDBJ databases">
        <title>Genomic Encyclopedia of Type Strains, Phase IV (KMG-IV): sequencing the most valuable type-strain genomes for metagenomic binning, comparative biology and taxonomic classification.</title>
        <authorList>
            <person name="Goeker M."/>
        </authorList>
    </citation>
    <scope>NUCLEOTIDE SEQUENCE [LARGE SCALE GENOMIC DNA]</scope>
    <source>
        <strain evidence="12 13">DSM 12121</strain>
    </source>
</reference>
<keyword evidence="3 8" id="KW-0597">Phosphoprotein</keyword>
<evidence type="ECO:0000256" key="9">
    <source>
        <dbReference type="PROSITE-ProRule" id="PRU01091"/>
    </source>
</evidence>
<dbReference type="OrthoDB" id="9802426at2"/>
<feature type="DNA-binding region" description="OmpR/PhoB-type" evidence="9">
    <location>
        <begin position="129"/>
        <end position="223"/>
    </location>
</feature>
<keyword evidence="13" id="KW-1185">Reference proteome</keyword>
<dbReference type="SUPFAM" id="SSF52172">
    <property type="entry name" value="CheY-like"/>
    <property type="match status" value="1"/>
</dbReference>
<dbReference type="FunFam" id="3.40.50.2300:FF:000002">
    <property type="entry name" value="DNA-binding response regulator PhoP"/>
    <property type="match status" value="1"/>
</dbReference>
<keyword evidence="7" id="KW-0804">Transcription</keyword>
<dbReference type="PANTHER" id="PTHR48111">
    <property type="entry name" value="REGULATOR OF RPOS"/>
    <property type="match status" value="1"/>
</dbReference>
<evidence type="ECO:0000256" key="7">
    <source>
        <dbReference type="ARBA" id="ARBA00023163"/>
    </source>
</evidence>
<feature type="modified residue" description="4-aspartylphosphate" evidence="8">
    <location>
        <position position="56"/>
    </location>
</feature>
<comment type="subcellular location">
    <subcellularLocation>
        <location evidence="1">Cytoplasm</location>
    </subcellularLocation>
</comment>
<evidence type="ECO:0000313" key="12">
    <source>
        <dbReference type="EMBL" id="TDN47392.1"/>
    </source>
</evidence>
<feature type="domain" description="OmpR/PhoB-type" evidence="11">
    <location>
        <begin position="129"/>
        <end position="223"/>
    </location>
</feature>
<accession>A0A4V3BLM4</accession>
<keyword evidence="4" id="KW-0902">Two-component regulatory system</keyword>
<name>A0A4V3BLM4_9RHOO</name>
<dbReference type="GO" id="GO:0006355">
    <property type="term" value="P:regulation of DNA-templated transcription"/>
    <property type="evidence" value="ECO:0007669"/>
    <property type="project" value="InterPro"/>
</dbReference>
<feature type="domain" description="Response regulatory" evidence="10">
    <location>
        <begin position="2"/>
        <end position="121"/>
    </location>
</feature>
<dbReference type="PROSITE" id="PS50110">
    <property type="entry name" value="RESPONSE_REGULATORY"/>
    <property type="match status" value="1"/>
</dbReference>
<dbReference type="GO" id="GO:0005829">
    <property type="term" value="C:cytosol"/>
    <property type="evidence" value="ECO:0007669"/>
    <property type="project" value="TreeGrafter"/>
</dbReference>
<evidence type="ECO:0000256" key="3">
    <source>
        <dbReference type="ARBA" id="ARBA00022553"/>
    </source>
</evidence>
<evidence type="ECO:0000256" key="2">
    <source>
        <dbReference type="ARBA" id="ARBA00022490"/>
    </source>
</evidence>